<evidence type="ECO:0000259" key="1">
    <source>
        <dbReference type="Pfam" id="PF01636"/>
    </source>
</evidence>
<protein>
    <submittedName>
        <fullName evidence="2">Phosphotransferase</fullName>
    </submittedName>
</protein>
<evidence type="ECO:0000313" key="2">
    <source>
        <dbReference type="EMBL" id="MDX5894027.1"/>
    </source>
</evidence>
<proteinExistence type="predicted"/>
<dbReference type="Gene3D" id="3.90.1200.10">
    <property type="match status" value="1"/>
</dbReference>
<dbReference type="Pfam" id="PF01636">
    <property type="entry name" value="APH"/>
    <property type="match status" value="1"/>
</dbReference>
<dbReference type="InterPro" id="IPR002575">
    <property type="entry name" value="Aminoglycoside_PTrfase"/>
</dbReference>
<dbReference type="Proteomes" id="UP001281130">
    <property type="component" value="Unassembled WGS sequence"/>
</dbReference>
<comment type="caution">
    <text evidence="2">The sequence shown here is derived from an EMBL/GenBank/DDBJ whole genome shotgun (WGS) entry which is preliminary data.</text>
</comment>
<name>A0AB35T4X4_RUBRA</name>
<gene>
    <name evidence="2" type="ORF">SIL72_08300</name>
</gene>
<sequence>MLHRRIIPGGGYDALARAAIARYGRPGATHLTLVSERIKRVYRARTSSGEEFALRLYPARPSPTPQESASARFRTSAGLRSTGTVLAQLDHLRLFVDSGLAVPSPVVLPDGSLLGELVPGELSLVHRFLLYRQTRRTRRDVLRFVLLRWLAGTPLAHQLNTADLRNAGRFIAELHEHSARNRPSRADRLPVWDWEWSFGETAPIWTSPHIPDATLPVLRETSERVRDVLRRLGTGGEIFGAIHRDLTLHNLLVLPGSRGPEPSVGAIDFDLLGLGHYGLDLLAPVSSLRQEVARQRLGRRELPRLREALLSGYSEVRDLPRDLERTLDVFRALKRVAMINARLRSGAVRNRDFVWFVQESARWLRTNLELRS</sequence>
<evidence type="ECO:0000313" key="3">
    <source>
        <dbReference type="Proteomes" id="UP001281130"/>
    </source>
</evidence>
<dbReference type="EMBL" id="JAWXXX010000001">
    <property type="protein sequence ID" value="MDX5894027.1"/>
    <property type="molecule type" value="Genomic_DNA"/>
</dbReference>
<dbReference type="SUPFAM" id="SSF56112">
    <property type="entry name" value="Protein kinase-like (PK-like)"/>
    <property type="match status" value="1"/>
</dbReference>
<dbReference type="AlphaFoldDB" id="A0AB35T4X4"/>
<dbReference type="RefSeq" id="WP_159449906.1">
    <property type="nucleotide sequence ID" value="NZ_CP007514.1"/>
</dbReference>
<dbReference type="InterPro" id="IPR011009">
    <property type="entry name" value="Kinase-like_dom_sf"/>
</dbReference>
<feature type="domain" description="Aminoglycoside phosphotransferase" evidence="1">
    <location>
        <begin position="37"/>
        <end position="317"/>
    </location>
</feature>
<organism evidence="2 3">
    <name type="scientific">Rubrobacter radiotolerans</name>
    <name type="common">Arthrobacter radiotolerans</name>
    <dbReference type="NCBI Taxonomy" id="42256"/>
    <lineage>
        <taxon>Bacteria</taxon>
        <taxon>Bacillati</taxon>
        <taxon>Actinomycetota</taxon>
        <taxon>Rubrobacteria</taxon>
        <taxon>Rubrobacterales</taxon>
        <taxon>Rubrobacteraceae</taxon>
        <taxon>Rubrobacter</taxon>
    </lineage>
</organism>
<reference evidence="2" key="1">
    <citation type="submission" date="2023-11" db="EMBL/GenBank/DDBJ databases">
        <title>MicrobeMod: A computational toolkit for identifying prokaryotic methylation and restriction-modification with nanopore sequencing.</title>
        <authorList>
            <person name="Crits-Christoph A."/>
            <person name="Kang S.C."/>
            <person name="Lee H."/>
            <person name="Ostrov N."/>
        </authorList>
    </citation>
    <scope>NUCLEOTIDE SEQUENCE</scope>
    <source>
        <strain evidence="2">ATCC 51242</strain>
    </source>
</reference>
<accession>A0AB35T4X4</accession>